<proteinExistence type="predicted"/>
<dbReference type="InterPro" id="IPR024242">
    <property type="entry name" value="NCE101"/>
</dbReference>
<keyword evidence="3" id="KW-1185">Reference proteome</keyword>
<evidence type="ECO:0000313" key="2">
    <source>
        <dbReference type="EMBL" id="KAG4414500.1"/>
    </source>
</evidence>
<dbReference type="Proteomes" id="UP000664132">
    <property type="component" value="Unassembled WGS sequence"/>
</dbReference>
<feature type="non-terminal residue" evidence="2">
    <location>
        <position position="56"/>
    </location>
</feature>
<dbReference type="OrthoDB" id="2155101at2759"/>
<comment type="caution">
    <text evidence="2">The sequence shown here is derived from an EMBL/GenBank/DDBJ whole genome shotgun (WGS) entry which is preliminary data.</text>
</comment>
<evidence type="ECO:0000256" key="1">
    <source>
        <dbReference type="SAM" id="MobiDB-lite"/>
    </source>
</evidence>
<evidence type="ECO:0008006" key="4">
    <source>
        <dbReference type="Google" id="ProtNLM"/>
    </source>
</evidence>
<dbReference type="EMBL" id="JAFJYH010000261">
    <property type="protein sequence ID" value="KAG4414500.1"/>
    <property type="molecule type" value="Genomic_DNA"/>
</dbReference>
<dbReference type="AlphaFoldDB" id="A0A8H7T8N5"/>
<protein>
    <recommendedName>
        <fullName evidence="4">Non-classical export protein 1</fullName>
    </recommendedName>
</protein>
<sequence>MPPLPAPPAHLISRIGDPLFAIFIGVGAAATRINREEKEAGRSTGQTVESGLRRIG</sequence>
<accession>A0A8H7T8N5</accession>
<dbReference type="Pfam" id="PF11654">
    <property type="entry name" value="NCE101"/>
    <property type="match status" value="1"/>
</dbReference>
<reference evidence="2" key="1">
    <citation type="submission" date="2021-02" db="EMBL/GenBank/DDBJ databases">
        <title>Genome sequence Cadophora malorum strain M34.</title>
        <authorList>
            <person name="Stefanovic E."/>
            <person name="Vu D."/>
            <person name="Scully C."/>
            <person name="Dijksterhuis J."/>
            <person name="Roader J."/>
            <person name="Houbraken J."/>
        </authorList>
    </citation>
    <scope>NUCLEOTIDE SEQUENCE</scope>
    <source>
        <strain evidence="2">M34</strain>
    </source>
</reference>
<name>A0A8H7T8N5_9HELO</name>
<dbReference type="GO" id="GO:0009306">
    <property type="term" value="P:protein secretion"/>
    <property type="evidence" value="ECO:0007669"/>
    <property type="project" value="InterPro"/>
</dbReference>
<gene>
    <name evidence="2" type="ORF">IFR04_012345</name>
</gene>
<feature type="region of interest" description="Disordered" evidence="1">
    <location>
        <begin position="34"/>
        <end position="56"/>
    </location>
</feature>
<organism evidence="2 3">
    <name type="scientific">Cadophora malorum</name>
    <dbReference type="NCBI Taxonomy" id="108018"/>
    <lineage>
        <taxon>Eukaryota</taxon>
        <taxon>Fungi</taxon>
        <taxon>Dikarya</taxon>
        <taxon>Ascomycota</taxon>
        <taxon>Pezizomycotina</taxon>
        <taxon>Leotiomycetes</taxon>
        <taxon>Helotiales</taxon>
        <taxon>Ploettnerulaceae</taxon>
        <taxon>Cadophora</taxon>
    </lineage>
</organism>
<evidence type="ECO:0000313" key="3">
    <source>
        <dbReference type="Proteomes" id="UP000664132"/>
    </source>
</evidence>